<dbReference type="GO" id="GO:0000139">
    <property type="term" value="C:Golgi membrane"/>
    <property type="evidence" value="ECO:0007669"/>
    <property type="project" value="UniProtKB-SubCell"/>
</dbReference>
<dbReference type="PANTHER" id="PTHR11214">
    <property type="entry name" value="BETA-1,3-N-ACETYLGLUCOSAMINYLTRANSFERASE"/>
    <property type="match status" value="1"/>
</dbReference>
<evidence type="ECO:0000256" key="1">
    <source>
        <dbReference type="ARBA" id="ARBA00004323"/>
    </source>
</evidence>
<sequence length="509" mass="57466">MRICGGSKTAYKAFGQFLIIILTLGSLQIFVHLSTLFRSQRIGQGRITALARNDSGFKVEMDVSDRGEIRWRLGNSWLAFVDLARKPGVEPILWERQKCWPSATHDPEIHTVYIVLSTAKQTRERRVARETSLGQAYLRAHGICAIFVIGESFSLENEWRLGNSWLAFVDLARKPGVEPILWERQKCWPSTTHDPEIHTVYIVLSTAKQTRERRVARETSLGQAYLRAHGICAIFVIGESFSLENEVPPATGSVENEIVYTDHGYPIRRFILEEAEKFGDLVMIDSPEVVVLSGFAWAQLFAPSAKYVGRIDVKTFVNAARLVQELKTKLLNHDVLGTQALPRDIADARNYSFRVGRVLRGSAMETEFAMGFAYFATMTYANMVLGYADKNESDFEPVWDDVYVTGRAAKALGAKILWIPIDYSGNFTFEIGCEGPRDWITDTGAMRAHTAPVASYCGDEFINRIVYNKLTWVGITERLRDYGYESCFMAYNEQTGIDQSASPGPFYYI</sequence>
<dbReference type="EC" id="2.4.1.-" evidence="10"/>
<comment type="subcellular location">
    <subcellularLocation>
        <location evidence="1 10">Golgi apparatus membrane</location>
        <topology evidence="1 10">Single-pass type II membrane protein</topology>
    </subcellularLocation>
</comment>
<keyword evidence="12" id="KW-1185">Reference proteome</keyword>
<keyword evidence="9 10" id="KW-0472">Membrane</keyword>
<evidence type="ECO:0000256" key="7">
    <source>
        <dbReference type="ARBA" id="ARBA00022989"/>
    </source>
</evidence>
<keyword evidence="7 10" id="KW-1133">Transmembrane helix</keyword>
<evidence type="ECO:0000256" key="4">
    <source>
        <dbReference type="ARBA" id="ARBA00022679"/>
    </source>
</evidence>
<evidence type="ECO:0000256" key="9">
    <source>
        <dbReference type="ARBA" id="ARBA00023136"/>
    </source>
</evidence>
<dbReference type="GO" id="GO:0006493">
    <property type="term" value="P:protein O-linked glycosylation"/>
    <property type="evidence" value="ECO:0007669"/>
    <property type="project" value="TreeGrafter"/>
</dbReference>
<organism evidence="11">
    <name type="scientific">Notodromas monacha</name>
    <dbReference type="NCBI Taxonomy" id="399045"/>
    <lineage>
        <taxon>Eukaryota</taxon>
        <taxon>Metazoa</taxon>
        <taxon>Ecdysozoa</taxon>
        <taxon>Arthropoda</taxon>
        <taxon>Crustacea</taxon>
        <taxon>Oligostraca</taxon>
        <taxon>Ostracoda</taxon>
        <taxon>Podocopa</taxon>
        <taxon>Podocopida</taxon>
        <taxon>Cypridocopina</taxon>
        <taxon>Cypridoidea</taxon>
        <taxon>Cyprididae</taxon>
        <taxon>Notodromas</taxon>
    </lineage>
</organism>
<accession>A0A7R9BVY8</accession>
<dbReference type="GO" id="GO:0016758">
    <property type="term" value="F:hexosyltransferase activity"/>
    <property type="evidence" value="ECO:0007669"/>
    <property type="project" value="InterPro"/>
</dbReference>
<keyword evidence="3 10" id="KW-0328">Glycosyltransferase</keyword>
<name>A0A7R9BVY8_9CRUS</name>
<dbReference type="InterPro" id="IPR002659">
    <property type="entry name" value="Glyco_trans_31"/>
</dbReference>
<gene>
    <name evidence="11" type="ORF">NMOB1V02_LOCUS9871</name>
</gene>
<dbReference type="AlphaFoldDB" id="A0A7R9BVY8"/>
<proteinExistence type="inferred from homology"/>
<keyword evidence="5 10" id="KW-0812">Transmembrane</keyword>
<evidence type="ECO:0000256" key="5">
    <source>
        <dbReference type="ARBA" id="ARBA00022692"/>
    </source>
</evidence>
<comment type="similarity">
    <text evidence="2 10">Belongs to the glycosyltransferase 31 family.</text>
</comment>
<dbReference type="PANTHER" id="PTHR11214:SF3">
    <property type="entry name" value="BETA-1,3-GALACTOSYLTRANSFERASE 6"/>
    <property type="match status" value="1"/>
</dbReference>
<evidence type="ECO:0000313" key="11">
    <source>
        <dbReference type="EMBL" id="CAD7282242.1"/>
    </source>
</evidence>
<protein>
    <recommendedName>
        <fullName evidence="10">Hexosyltransferase</fullName>
        <ecNumber evidence="10">2.4.1.-</ecNumber>
    </recommendedName>
</protein>
<evidence type="ECO:0000256" key="8">
    <source>
        <dbReference type="ARBA" id="ARBA00023034"/>
    </source>
</evidence>
<dbReference type="Proteomes" id="UP000678499">
    <property type="component" value="Unassembled WGS sequence"/>
</dbReference>
<dbReference type="EMBL" id="CAJPEX010003638">
    <property type="protein sequence ID" value="CAG0922394.1"/>
    <property type="molecule type" value="Genomic_DNA"/>
</dbReference>
<keyword evidence="6 10" id="KW-0735">Signal-anchor</keyword>
<evidence type="ECO:0000313" key="12">
    <source>
        <dbReference type="Proteomes" id="UP000678499"/>
    </source>
</evidence>
<reference evidence="11" key="1">
    <citation type="submission" date="2020-11" db="EMBL/GenBank/DDBJ databases">
        <authorList>
            <person name="Tran Van P."/>
        </authorList>
    </citation>
    <scope>NUCLEOTIDE SEQUENCE</scope>
</reference>
<dbReference type="EMBL" id="OA885675">
    <property type="protein sequence ID" value="CAD7282242.1"/>
    <property type="molecule type" value="Genomic_DNA"/>
</dbReference>
<evidence type="ECO:0000256" key="3">
    <source>
        <dbReference type="ARBA" id="ARBA00022676"/>
    </source>
</evidence>
<evidence type="ECO:0000256" key="2">
    <source>
        <dbReference type="ARBA" id="ARBA00008661"/>
    </source>
</evidence>
<evidence type="ECO:0000256" key="6">
    <source>
        <dbReference type="ARBA" id="ARBA00022968"/>
    </source>
</evidence>
<feature type="transmembrane region" description="Helical" evidence="10">
    <location>
        <begin position="17"/>
        <end position="37"/>
    </location>
</feature>
<keyword evidence="4" id="KW-0808">Transferase</keyword>
<evidence type="ECO:0000256" key="10">
    <source>
        <dbReference type="RuleBase" id="RU363063"/>
    </source>
</evidence>
<keyword evidence="8 10" id="KW-0333">Golgi apparatus</keyword>
<dbReference type="Pfam" id="PF01762">
    <property type="entry name" value="Galactosyl_T"/>
    <property type="match status" value="1"/>
</dbReference>